<feature type="domain" description="Clathrin/coatomer adaptor adaptin-like N-terminal" evidence="6">
    <location>
        <begin position="41"/>
        <end position="174"/>
    </location>
</feature>
<sequence length="417" mass="47648">MVSRCYIEGLDEYLSQLSYANTGPSELNVAQFTSGKSNDDVKILLQCTSPLLWCHNSAVVLAAAGVHWIMAPRENVKKIVKPLLFLLRSSNASKYVNITCLADLILYNRMNSYQIKTLKLEILSSIVTESTISFVFKGFQDYIRDPDRRFAADTVAAIGLCSQRLPDMATTCLETGSVACYLFYTELWKNVFFFSSLLNETHNNAEFLSSDFGSVDGEAGVLIQAIMSIQSIIKQDPPSHEKFGFSQGTCSPCNHYLEYSSLGETIPRTLSTVLKYLAWHFTSEALETKLQILNSIVKVLLFAEGQDIQSFKRVLNYVLELAECDLNYYVRDRARFLRKILSSNLKHLSMYRIICTILRYDTIHTIHTLYRTIHEHLRYSDTIRNFLHTICIYRTILTTMLIYTAKTTSKHSIFVYF</sequence>
<dbReference type="SUPFAM" id="SSF48371">
    <property type="entry name" value="ARM repeat"/>
    <property type="match status" value="1"/>
</dbReference>
<dbReference type="GO" id="GO:0016192">
    <property type="term" value="P:vesicle-mediated transport"/>
    <property type="evidence" value="ECO:0007669"/>
    <property type="project" value="InterPro"/>
</dbReference>
<evidence type="ECO:0000256" key="4">
    <source>
        <dbReference type="ARBA" id="ARBA00022927"/>
    </source>
</evidence>
<evidence type="ECO:0000313" key="7">
    <source>
        <dbReference type="EMBL" id="KAK7838223.1"/>
    </source>
</evidence>
<evidence type="ECO:0000256" key="3">
    <source>
        <dbReference type="ARBA" id="ARBA00022448"/>
    </source>
</evidence>
<dbReference type="InterPro" id="IPR002553">
    <property type="entry name" value="Clathrin/coatomer_adapt-like_N"/>
</dbReference>
<evidence type="ECO:0000256" key="5">
    <source>
        <dbReference type="ARBA" id="ARBA00023136"/>
    </source>
</evidence>
<comment type="similarity">
    <text evidence="2">Belongs to the adaptor complexes large subunit family.</text>
</comment>
<keyword evidence="3" id="KW-0813">Transport</keyword>
<comment type="subcellular location">
    <subcellularLocation>
        <location evidence="1">Endomembrane system</location>
    </subcellularLocation>
</comment>
<evidence type="ECO:0000256" key="1">
    <source>
        <dbReference type="ARBA" id="ARBA00004308"/>
    </source>
</evidence>
<evidence type="ECO:0000259" key="6">
    <source>
        <dbReference type="Pfam" id="PF01602"/>
    </source>
</evidence>
<dbReference type="GO" id="GO:0012505">
    <property type="term" value="C:endomembrane system"/>
    <property type="evidence" value="ECO:0007669"/>
    <property type="project" value="UniProtKB-SubCell"/>
</dbReference>
<evidence type="ECO:0000256" key="2">
    <source>
        <dbReference type="ARBA" id="ARBA00006613"/>
    </source>
</evidence>
<protein>
    <submittedName>
        <fullName evidence="7">Ap3-complex subunit beta-a</fullName>
    </submittedName>
</protein>
<accession>A0AAW0KHT4</accession>
<reference evidence="7 8" key="1">
    <citation type="journal article" date="2018" name="Sci. Data">
        <title>The draft genome sequence of cork oak.</title>
        <authorList>
            <person name="Ramos A.M."/>
            <person name="Usie A."/>
            <person name="Barbosa P."/>
            <person name="Barros P.M."/>
            <person name="Capote T."/>
            <person name="Chaves I."/>
            <person name="Simoes F."/>
            <person name="Abreu I."/>
            <person name="Carrasquinho I."/>
            <person name="Faro C."/>
            <person name="Guimaraes J.B."/>
            <person name="Mendonca D."/>
            <person name="Nobrega F."/>
            <person name="Rodrigues L."/>
            <person name="Saibo N.J.M."/>
            <person name="Varela M.C."/>
            <person name="Egas C."/>
            <person name="Matos J."/>
            <person name="Miguel C.M."/>
            <person name="Oliveira M.M."/>
            <person name="Ricardo C.P."/>
            <person name="Goncalves S."/>
        </authorList>
    </citation>
    <scope>NUCLEOTIDE SEQUENCE [LARGE SCALE GENOMIC DNA]</scope>
    <source>
        <strain evidence="8">cv. HL8</strain>
    </source>
</reference>
<keyword evidence="5" id="KW-0472">Membrane</keyword>
<dbReference type="GO" id="GO:0006886">
    <property type="term" value="P:intracellular protein transport"/>
    <property type="evidence" value="ECO:0007669"/>
    <property type="project" value="InterPro"/>
</dbReference>
<dbReference type="EMBL" id="PKMF04000311">
    <property type="protein sequence ID" value="KAK7838223.1"/>
    <property type="molecule type" value="Genomic_DNA"/>
</dbReference>
<dbReference type="AlphaFoldDB" id="A0AAW0KHT4"/>
<dbReference type="Proteomes" id="UP000237347">
    <property type="component" value="Unassembled WGS sequence"/>
</dbReference>
<evidence type="ECO:0000313" key="8">
    <source>
        <dbReference type="Proteomes" id="UP000237347"/>
    </source>
</evidence>
<proteinExistence type="inferred from homology"/>
<dbReference type="InterPro" id="IPR016024">
    <property type="entry name" value="ARM-type_fold"/>
</dbReference>
<comment type="caution">
    <text evidence="7">The sequence shown here is derived from an EMBL/GenBank/DDBJ whole genome shotgun (WGS) entry which is preliminary data.</text>
</comment>
<name>A0AAW0KHT4_QUESU</name>
<dbReference type="InterPro" id="IPR011989">
    <property type="entry name" value="ARM-like"/>
</dbReference>
<dbReference type="PANTHER" id="PTHR11134">
    <property type="entry name" value="ADAPTOR COMPLEX SUBUNIT BETA FAMILY MEMBER"/>
    <property type="match status" value="1"/>
</dbReference>
<dbReference type="Gene3D" id="1.25.10.10">
    <property type="entry name" value="Leucine-rich Repeat Variant"/>
    <property type="match status" value="1"/>
</dbReference>
<keyword evidence="4" id="KW-0653">Protein transport</keyword>
<dbReference type="GO" id="GO:0030117">
    <property type="term" value="C:membrane coat"/>
    <property type="evidence" value="ECO:0007669"/>
    <property type="project" value="InterPro"/>
</dbReference>
<organism evidence="7 8">
    <name type="scientific">Quercus suber</name>
    <name type="common">Cork oak</name>
    <dbReference type="NCBI Taxonomy" id="58331"/>
    <lineage>
        <taxon>Eukaryota</taxon>
        <taxon>Viridiplantae</taxon>
        <taxon>Streptophyta</taxon>
        <taxon>Embryophyta</taxon>
        <taxon>Tracheophyta</taxon>
        <taxon>Spermatophyta</taxon>
        <taxon>Magnoliopsida</taxon>
        <taxon>eudicotyledons</taxon>
        <taxon>Gunneridae</taxon>
        <taxon>Pentapetalae</taxon>
        <taxon>rosids</taxon>
        <taxon>fabids</taxon>
        <taxon>Fagales</taxon>
        <taxon>Fagaceae</taxon>
        <taxon>Quercus</taxon>
    </lineage>
</organism>
<gene>
    <name evidence="7" type="primary">AP3BA_1</name>
    <name evidence="7" type="ORF">CFP56_020157</name>
</gene>
<dbReference type="Pfam" id="PF01602">
    <property type="entry name" value="Adaptin_N"/>
    <property type="match status" value="1"/>
</dbReference>
<keyword evidence="8" id="KW-1185">Reference proteome</keyword>
<dbReference type="InterPro" id="IPR026739">
    <property type="entry name" value="AP_beta"/>
</dbReference>